<evidence type="ECO:0000313" key="3">
    <source>
        <dbReference type="Proteomes" id="UP000230729"/>
    </source>
</evidence>
<keyword evidence="1" id="KW-0472">Membrane</keyword>
<sequence length="401" mass="45974">MLLSKSFFMWYNLNYIPFSPMANPYLPKKLLKIFFVGAGLTLLALIFLVYHGQLPIRNWFSFWPRAEERPTGTYPKLALYWTSPFMTLEQAQQASRYDLIVADMENMINNRASLAVIKNINPRAKLVAYANPMEFFNYIDPTARPLQAQMINAAALGGNRWRLRTPAGGPVIFYPGMSMNNLSDWCPAVNGQKWNEYSANFFLQRVLFDPIWDGFFLDNATENISWIYNGWIDADNNGQPDDPMALDKSWQAGISRFLQVIMDAKGKNFILIGNKGSLAFLDQTGGKMFEHFPNDYLGDKKDNGWWQSMSNYAQTGPYSILNAEEKQGRQYWQFVLASTLMGDGYFSYGQNNLSWFNEYRPLGQPVAAAKKAGDCWERQFTQGKVRACPKNQTGQITYDRK</sequence>
<name>A0A2G9ZKP5_9BACT</name>
<dbReference type="EMBL" id="PCSD01000060">
    <property type="protein sequence ID" value="PIP33753.1"/>
    <property type="molecule type" value="Genomic_DNA"/>
</dbReference>
<dbReference type="InterPro" id="IPR029455">
    <property type="entry name" value="GHL15"/>
</dbReference>
<keyword evidence="1" id="KW-1133">Transmembrane helix</keyword>
<dbReference type="Proteomes" id="UP000230729">
    <property type="component" value="Unassembled WGS sequence"/>
</dbReference>
<organism evidence="2 3">
    <name type="scientific">Candidatus Falkowbacteria bacterium CG23_combo_of_CG06-09_8_20_14_all_49_15</name>
    <dbReference type="NCBI Taxonomy" id="1974572"/>
    <lineage>
        <taxon>Bacteria</taxon>
        <taxon>Candidatus Falkowiibacteriota</taxon>
    </lineage>
</organism>
<reference evidence="2 3" key="1">
    <citation type="submission" date="2017-09" db="EMBL/GenBank/DDBJ databases">
        <title>Depth-based differentiation of microbial function through sediment-hosted aquifers and enrichment of novel symbionts in the deep terrestrial subsurface.</title>
        <authorList>
            <person name="Probst A.J."/>
            <person name="Ladd B."/>
            <person name="Jarett J.K."/>
            <person name="Geller-Mcgrath D.E."/>
            <person name="Sieber C.M."/>
            <person name="Emerson J.B."/>
            <person name="Anantharaman K."/>
            <person name="Thomas B.C."/>
            <person name="Malmstrom R."/>
            <person name="Stieglmeier M."/>
            <person name="Klingl A."/>
            <person name="Woyke T."/>
            <person name="Ryan C.M."/>
            <person name="Banfield J.F."/>
        </authorList>
    </citation>
    <scope>NUCLEOTIDE SEQUENCE [LARGE SCALE GENOMIC DNA]</scope>
    <source>
        <strain evidence="2">CG23_combo_of_CG06-09_8_20_14_all_49_15</strain>
    </source>
</reference>
<protein>
    <submittedName>
        <fullName evidence="2">Uncharacterized protein</fullName>
    </submittedName>
</protein>
<dbReference type="AlphaFoldDB" id="A0A2G9ZKP5"/>
<proteinExistence type="predicted"/>
<feature type="transmembrane region" description="Helical" evidence="1">
    <location>
        <begin position="30"/>
        <end position="50"/>
    </location>
</feature>
<dbReference type="Pfam" id="PF14885">
    <property type="entry name" value="GHL15"/>
    <property type="match status" value="1"/>
</dbReference>
<accession>A0A2G9ZKP5</accession>
<evidence type="ECO:0000313" key="2">
    <source>
        <dbReference type="EMBL" id="PIP33753.1"/>
    </source>
</evidence>
<comment type="caution">
    <text evidence="2">The sequence shown here is derived from an EMBL/GenBank/DDBJ whole genome shotgun (WGS) entry which is preliminary data.</text>
</comment>
<keyword evidence="1" id="KW-0812">Transmembrane</keyword>
<gene>
    <name evidence="2" type="ORF">COX22_02690</name>
</gene>
<evidence type="ECO:0000256" key="1">
    <source>
        <dbReference type="SAM" id="Phobius"/>
    </source>
</evidence>